<evidence type="ECO:0000313" key="8">
    <source>
        <dbReference type="Proteomes" id="UP000298781"/>
    </source>
</evidence>
<name>A0A4D7B588_9HYPH</name>
<dbReference type="InterPro" id="IPR052158">
    <property type="entry name" value="INH-QAR"/>
</dbReference>
<dbReference type="KEGG" id="pstg:E8M01_14200"/>
<gene>
    <name evidence="7" type="ORF">E8M01_14200</name>
</gene>
<dbReference type="PROSITE" id="PS00041">
    <property type="entry name" value="HTH_ARAC_FAMILY_1"/>
    <property type="match status" value="1"/>
</dbReference>
<evidence type="ECO:0000256" key="2">
    <source>
        <dbReference type="ARBA" id="ARBA00023125"/>
    </source>
</evidence>
<dbReference type="RefSeq" id="WP_136960708.1">
    <property type="nucleotide sequence ID" value="NZ_CP039690.1"/>
</dbReference>
<dbReference type="InterPro" id="IPR009057">
    <property type="entry name" value="Homeodomain-like_sf"/>
</dbReference>
<dbReference type="Pfam" id="PF01965">
    <property type="entry name" value="DJ-1_PfpI"/>
    <property type="match status" value="1"/>
</dbReference>
<dbReference type="CDD" id="cd03136">
    <property type="entry name" value="GATase1_AraC_ArgR_like"/>
    <property type="match status" value="1"/>
</dbReference>
<evidence type="ECO:0000313" key="7">
    <source>
        <dbReference type="EMBL" id="QCI65260.1"/>
    </source>
</evidence>
<evidence type="ECO:0000256" key="3">
    <source>
        <dbReference type="ARBA" id="ARBA00023163"/>
    </source>
</evidence>
<dbReference type="EMBL" id="CP039690">
    <property type="protein sequence ID" value="QCI65260.1"/>
    <property type="molecule type" value="Genomic_DNA"/>
</dbReference>
<dbReference type="Gene3D" id="3.40.50.880">
    <property type="match status" value="1"/>
</dbReference>
<evidence type="ECO:0000259" key="6">
    <source>
        <dbReference type="PROSITE" id="PS01124"/>
    </source>
</evidence>
<dbReference type="PANTHER" id="PTHR43130">
    <property type="entry name" value="ARAC-FAMILY TRANSCRIPTIONAL REGULATOR"/>
    <property type="match status" value="1"/>
</dbReference>
<evidence type="ECO:0000256" key="5">
    <source>
        <dbReference type="SAM" id="Phobius"/>
    </source>
</evidence>
<dbReference type="Proteomes" id="UP000298781">
    <property type="component" value="Chromosome"/>
</dbReference>
<dbReference type="OrthoDB" id="9793400at2"/>
<dbReference type="PANTHER" id="PTHR43130:SF3">
    <property type="entry name" value="HTH-TYPE TRANSCRIPTIONAL REGULATOR RV1931C"/>
    <property type="match status" value="1"/>
</dbReference>
<keyword evidence="5" id="KW-1133">Transmembrane helix</keyword>
<dbReference type="Pfam" id="PF12833">
    <property type="entry name" value="HTH_18"/>
    <property type="match status" value="1"/>
</dbReference>
<feature type="transmembrane region" description="Helical" evidence="5">
    <location>
        <begin position="20"/>
        <end position="42"/>
    </location>
</feature>
<keyword evidence="2" id="KW-0238">DNA-binding</keyword>
<dbReference type="InterPro" id="IPR018060">
    <property type="entry name" value="HTH_AraC"/>
</dbReference>
<dbReference type="GO" id="GO:0003700">
    <property type="term" value="F:DNA-binding transcription factor activity"/>
    <property type="evidence" value="ECO:0007669"/>
    <property type="project" value="InterPro"/>
</dbReference>
<sequence>MAEFGHHRGLPSAKAPRRQLSVGFVLLPNFTLIAFSAIMDLLRLAADEGDRSRPERCSWSVLAPDLSPIAASCGLQVLPWETFDRPERFDYIVVVGGLIDRGTTYHPKTLDFLRQAAAKGVSIAGVCTGSFALAEAQLMRGRKCCVSWYHLPDLIDRYGDMVPVADQLFVEDGPFITCAGGLAALDLGAWMVERHLGPGRAQKSLHIMVTDKARPAAGAQPQPPSAGAVDDTRVRRAMLLIEQNLSTPQKVDDIAHTVGLSKRQLERVFRKVVGKSIQEFSRDLRVFYGLWLLANSDKTITIVATESGFSDISHFNRLFRATFGCAPSVIRREGPEAMKALIRRWQATQTSPVPAKLATMDAPLPEWTAAIDPPGPASGASRPEADLATPGFLQRERRPYI</sequence>
<feature type="region of interest" description="Disordered" evidence="4">
    <location>
        <begin position="368"/>
        <end position="389"/>
    </location>
</feature>
<dbReference type="InterPro" id="IPR018062">
    <property type="entry name" value="HTH_AraC-typ_CS"/>
</dbReference>
<dbReference type="SUPFAM" id="SSF46689">
    <property type="entry name" value="Homeodomain-like"/>
    <property type="match status" value="2"/>
</dbReference>
<keyword evidence="5" id="KW-0472">Membrane</keyword>
<proteinExistence type="predicted"/>
<dbReference type="InterPro" id="IPR029062">
    <property type="entry name" value="Class_I_gatase-like"/>
</dbReference>
<dbReference type="GO" id="GO:0043565">
    <property type="term" value="F:sequence-specific DNA binding"/>
    <property type="evidence" value="ECO:0007669"/>
    <property type="project" value="InterPro"/>
</dbReference>
<organism evidence="7 8">
    <name type="scientific">Phreatobacter stygius</name>
    <dbReference type="NCBI Taxonomy" id="1940610"/>
    <lineage>
        <taxon>Bacteria</taxon>
        <taxon>Pseudomonadati</taxon>
        <taxon>Pseudomonadota</taxon>
        <taxon>Alphaproteobacteria</taxon>
        <taxon>Hyphomicrobiales</taxon>
        <taxon>Phreatobacteraceae</taxon>
        <taxon>Phreatobacter</taxon>
    </lineage>
</organism>
<dbReference type="InterPro" id="IPR002818">
    <property type="entry name" value="DJ-1/PfpI"/>
</dbReference>
<keyword evidence="1" id="KW-0805">Transcription regulation</keyword>
<reference evidence="7 8" key="1">
    <citation type="submission" date="2019-04" db="EMBL/GenBank/DDBJ databases">
        <title>Phreatobacter aquaticus sp. nov.</title>
        <authorList>
            <person name="Choi A."/>
        </authorList>
    </citation>
    <scope>NUCLEOTIDE SEQUENCE [LARGE SCALE GENOMIC DNA]</scope>
    <source>
        <strain evidence="7 8">KCTC 52518</strain>
    </source>
</reference>
<keyword evidence="3" id="KW-0804">Transcription</keyword>
<evidence type="ECO:0000256" key="1">
    <source>
        <dbReference type="ARBA" id="ARBA00023015"/>
    </source>
</evidence>
<dbReference type="SMART" id="SM00342">
    <property type="entry name" value="HTH_ARAC"/>
    <property type="match status" value="1"/>
</dbReference>
<dbReference type="Gene3D" id="1.10.10.60">
    <property type="entry name" value="Homeodomain-like"/>
    <property type="match status" value="1"/>
</dbReference>
<evidence type="ECO:0000256" key="4">
    <source>
        <dbReference type="SAM" id="MobiDB-lite"/>
    </source>
</evidence>
<protein>
    <submittedName>
        <fullName evidence="7">GlxA family transcriptional regulator</fullName>
    </submittedName>
</protein>
<keyword evidence="5" id="KW-0812">Transmembrane</keyword>
<feature type="domain" description="HTH araC/xylS-type" evidence="6">
    <location>
        <begin position="235"/>
        <end position="333"/>
    </location>
</feature>
<accession>A0A4D7B588</accession>
<dbReference type="PROSITE" id="PS01124">
    <property type="entry name" value="HTH_ARAC_FAMILY_2"/>
    <property type="match status" value="1"/>
</dbReference>
<dbReference type="SUPFAM" id="SSF52317">
    <property type="entry name" value="Class I glutamine amidotransferase-like"/>
    <property type="match status" value="1"/>
</dbReference>
<dbReference type="AlphaFoldDB" id="A0A4D7B588"/>
<keyword evidence="8" id="KW-1185">Reference proteome</keyword>